<evidence type="ECO:0000313" key="11">
    <source>
        <dbReference type="Proteomes" id="UP001344658"/>
    </source>
</evidence>
<feature type="domain" description="Bacterial sugar transferase" evidence="9">
    <location>
        <begin position="404"/>
        <end position="585"/>
    </location>
</feature>
<comment type="subcellular location">
    <subcellularLocation>
        <location evidence="1">Membrane</location>
        <topology evidence="1">Multi-pass membrane protein</topology>
    </subcellularLocation>
</comment>
<feature type="region of interest" description="Disordered" evidence="7">
    <location>
        <begin position="1"/>
        <end position="102"/>
    </location>
</feature>
<feature type="transmembrane region" description="Helical" evidence="8">
    <location>
        <begin position="129"/>
        <end position="151"/>
    </location>
</feature>
<name>A0ABU7P607_9ACTN</name>
<comment type="caution">
    <text evidence="10">The sequence shown here is derived from an EMBL/GenBank/DDBJ whole genome shotgun (WGS) entry which is preliminary data.</text>
</comment>
<evidence type="ECO:0000256" key="4">
    <source>
        <dbReference type="ARBA" id="ARBA00022692"/>
    </source>
</evidence>
<comment type="similarity">
    <text evidence="2">Belongs to the bacterial sugar transferase family.</text>
</comment>
<dbReference type="NCBIfam" id="TIGR03025">
    <property type="entry name" value="EPS_sugtrans"/>
    <property type="match status" value="1"/>
</dbReference>
<proteinExistence type="inferred from homology"/>
<organism evidence="10 11">
    <name type="scientific">Actinacidiphila polyblastidii</name>
    <dbReference type="NCBI Taxonomy" id="3110430"/>
    <lineage>
        <taxon>Bacteria</taxon>
        <taxon>Bacillati</taxon>
        <taxon>Actinomycetota</taxon>
        <taxon>Actinomycetes</taxon>
        <taxon>Kitasatosporales</taxon>
        <taxon>Streptomycetaceae</taxon>
        <taxon>Actinacidiphila</taxon>
    </lineage>
</organism>
<gene>
    <name evidence="10" type="ORF">V2S66_04610</name>
</gene>
<feature type="compositionally biased region" description="Pro residues" evidence="7">
    <location>
        <begin position="84"/>
        <end position="96"/>
    </location>
</feature>
<evidence type="ECO:0000256" key="3">
    <source>
        <dbReference type="ARBA" id="ARBA00022679"/>
    </source>
</evidence>
<evidence type="ECO:0000256" key="6">
    <source>
        <dbReference type="ARBA" id="ARBA00023136"/>
    </source>
</evidence>
<dbReference type="PANTHER" id="PTHR30576">
    <property type="entry name" value="COLANIC BIOSYNTHESIS UDP-GLUCOSE LIPID CARRIER TRANSFERASE"/>
    <property type="match status" value="1"/>
</dbReference>
<keyword evidence="6 8" id="KW-0472">Membrane</keyword>
<evidence type="ECO:0000259" key="9">
    <source>
        <dbReference type="Pfam" id="PF02397"/>
    </source>
</evidence>
<keyword evidence="4 8" id="KW-0812">Transmembrane</keyword>
<protein>
    <submittedName>
        <fullName evidence="10">Exopolysaccharide biosynthesis polyprenyl glycosylphosphotransferase</fullName>
    </submittedName>
</protein>
<evidence type="ECO:0000256" key="5">
    <source>
        <dbReference type="ARBA" id="ARBA00022989"/>
    </source>
</evidence>
<evidence type="ECO:0000256" key="1">
    <source>
        <dbReference type="ARBA" id="ARBA00004141"/>
    </source>
</evidence>
<feature type="compositionally biased region" description="Low complexity" evidence="7">
    <location>
        <begin position="24"/>
        <end position="53"/>
    </location>
</feature>
<feature type="transmembrane region" description="Helical" evidence="8">
    <location>
        <begin position="217"/>
        <end position="241"/>
    </location>
</feature>
<feature type="compositionally biased region" description="Low complexity" evidence="7">
    <location>
        <begin position="66"/>
        <end position="83"/>
    </location>
</feature>
<dbReference type="PANTHER" id="PTHR30576:SF0">
    <property type="entry name" value="UNDECAPRENYL-PHOSPHATE N-ACETYLGALACTOSAMINYL 1-PHOSPHATE TRANSFERASE-RELATED"/>
    <property type="match status" value="1"/>
</dbReference>
<dbReference type="RefSeq" id="WP_330793122.1">
    <property type="nucleotide sequence ID" value="NZ_JAZEWV010000002.1"/>
</dbReference>
<evidence type="ECO:0000256" key="7">
    <source>
        <dbReference type="SAM" id="MobiDB-lite"/>
    </source>
</evidence>
<accession>A0ABU7P607</accession>
<keyword evidence="11" id="KW-1185">Reference proteome</keyword>
<dbReference type="EMBL" id="JAZEWV010000002">
    <property type="protein sequence ID" value="MEE4541248.1"/>
    <property type="molecule type" value="Genomic_DNA"/>
</dbReference>
<feature type="transmembrane region" description="Helical" evidence="8">
    <location>
        <begin position="409"/>
        <end position="430"/>
    </location>
</feature>
<evidence type="ECO:0000256" key="2">
    <source>
        <dbReference type="ARBA" id="ARBA00006464"/>
    </source>
</evidence>
<dbReference type="Proteomes" id="UP001344658">
    <property type="component" value="Unassembled WGS sequence"/>
</dbReference>
<sequence length="590" mass="60776">MTHDTSSRRPPLPGPASPAARPQDPAASTADAAAGPAGAARPPARNTAAARPSDAVAGARSRNALPGSAARPATRAAGPAPGSAAPPAPAHTPPAKTPAKTPLPAALPAAAATAPAVGVRPRHRAFRPASAAGLVAADTAGLVAGALAALGAGAPELGAPTAAGLAVVMLAAQHGAGAYRPGFAPSALAEVPALALRAGAAWGVAAALAAAGSRAGALGWAALLAAFAVTTLAAGALRALGYGLRRRSGRRNPRSTLIVDAGAQGRRVATALHEHPEYGMRPVGVVTPDPGAEPTDPALRLLAAALHAQTPGAPPDLPLPVLTGHGEITRAVIQNSVRHAVVVGPPALDARTTATVRLLAAQGCCVWQLSTDRGPVPPAHLWGFACRRLELEPYPVPRPGRWAKRALDAALSGIALLGLSPVLAGCALAMRIADGPGVIFRQERIGLGGRPFTLLKFRTLRPRTAQESATRWSVVDDHRMSRAGRLLRRTSLDELPQLWNVLRGDMSLVGPRPERPYFVEQFSRAYPGYQDRHRMPAGITGLAQVHGLRGDTSIADRARFDNHYIDSWSWWQDVAIMLRTVGSLFRLGGS</sequence>
<evidence type="ECO:0000256" key="8">
    <source>
        <dbReference type="SAM" id="Phobius"/>
    </source>
</evidence>
<reference evidence="10 11" key="1">
    <citation type="submission" date="2023-12" db="EMBL/GenBank/DDBJ databases">
        <title>Streptomyces sp. V4-01.</title>
        <authorList>
            <person name="Somphong A."/>
            <person name="Phongsopitanun W."/>
        </authorList>
    </citation>
    <scope>NUCLEOTIDE SEQUENCE [LARGE SCALE GENOMIC DNA]</scope>
    <source>
        <strain evidence="10 11">V4-01</strain>
    </source>
</reference>
<dbReference type="Pfam" id="PF02397">
    <property type="entry name" value="Bac_transf"/>
    <property type="match status" value="1"/>
</dbReference>
<dbReference type="InterPro" id="IPR017475">
    <property type="entry name" value="EPS_sugar_tfrase"/>
</dbReference>
<evidence type="ECO:0000313" key="10">
    <source>
        <dbReference type="EMBL" id="MEE4541248.1"/>
    </source>
</evidence>
<keyword evidence="5 8" id="KW-1133">Transmembrane helix</keyword>
<dbReference type="InterPro" id="IPR003362">
    <property type="entry name" value="Bact_transf"/>
</dbReference>
<keyword evidence="3" id="KW-0808">Transferase</keyword>